<keyword evidence="5" id="KW-0249">Electron transport</keyword>
<gene>
    <name evidence="12" type="ORF">K469DRAFT_669639</name>
</gene>
<evidence type="ECO:0000259" key="11">
    <source>
        <dbReference type="PROSITE" id="PS51384"/>
    </source>
</evidence>
<dbReference type="InterPro" id="IPR017927">
    <property type="entry name" value="FAD-bd_FR_type"/>
</dbReference>
<evidence type="ECO:0000256" key="7">
    <source>
        <dbReference type="ARBA" id="ARBA00023002"/>
    </source>
</evidence>
<accession>A0A6A6DWA2</accession>
<dbReference type="OrthoDB" id="4494341at2759"/>
<protein>
    <recommendedName>
        <fullName evidence="11">FAD-binding FR-type domain-containing protein</fullName>
    </recommendedName>
</protein>
<dbReference type="Pfam" id="PF08030">
    <property type="entry name" value="NAD_binding_6"/>
    <property type="match status" value="1"/>
</dbReference>
<feature type="domain" description="FAD-binding FR-type" evidence="11">
    <location>
        <begin position="234"/>
        <end position="346"/>
    </location>
</feature>
<keyword evidence="9 10" id="KW-0472">Membrane</keyword>
<evidence type="ECO:0000256" key="5">
    <source>
        <dbReference type="ARBA" id="ARBA00022982"/>
    </source>
</evidence>
<dbReference type="SFLD" id="SFLDG01168">
    <property type="entry name" value="Ferric_reductase_subgroup_(FRE"/>
    <property type="match status" value="1"/>
</dbReference>
<feature type="transmembrane region" description="Helical" evidence="10">
    <location>
        <begin position="6"/>
        <end position="26"/>
    </location>
</feature>
<dbReference type="EMBL" id="ML994647">
    <property type="protein sequence ID" value="KAF2182632.1"/>
    <property type="molecule type" value="Genomic_DNA"/>
</dbReference>
<evidence type="ECO:0000313" key="13">
    <source>
        <dbReference type="Proteomes" id="UP000800200"/>
    </source>
</evidence>
<feature type="transmembrane region" description="Helical" evidence="10">
    <location>
        <begin position="177"/>
        <end position="197"/>
    </location>
</feature>
<keyword evidence="3" id="KW-0813">Transport</keyword>
<dbReference type="Pfam" id="PF08022">
    <property type="entry name" value="FAD_binding_8"/>
    <property type="match status" value="1"/>
</dbReference>
<comment type="similarity">
    <text evidence="2">Belongs to the ferric reductase (FRE) family.</text>
</comment>
<dbReference type="InterPro" id="IPR013130">
    <property type="entry name" value="Fe3_Rdtase_TM_dom"/>
</dbReference>
<dbReference type="Proteomes" id="UP000800200">
    <property type="component" value="Unassembled WGS sequence"/>
</dbReference>
<dbReference type="CDD" id="cd06186">
    <property type="entry name" value="NOX_Duox_like_FAD_NADP"/>
    <property type="match status" value="1"/>
</dbReference>
<evidence type="ECO:0000256" key="8">
    <source>
        <dbReference type="ARBA" id="ARBA00023065"/>
    </source>
</evidence>
<feature type="transmembrane region" description="Helical" evidence="10">
    <location>
        <begin position="209"/>
        <end position="230"/>
    </location>
</feature>
<dbReference type="Gene3D" id="3.40.50.80">
    <property type="entry name" value="Nucleotide-binding domain of ferredoxin-NADP reductase (FNR) module"/>
    <property type="match status" value="1"/>
</dbReference>
<dbReference type="GO" id="GO:0006879">
    <property type="term" value="P:intracellular iron ion homeostasis"/>
    <property type="evidence" value="ECO:0007669"/>
    <property type="project" value="TreeGrafter"/>
</dbReference>
<evidence type="ECO:0000256" key="4">
    <source>
        <dbReference type="ARBA" id="ARBA00022692"/>
    </source>
</evidence>
<comment type="subcellular location">
    <subcellularLocation>
        <location evidence="1">Membrane</location>
        <topology evidence="1">Multi-pass membrane protein</topology>
    </subcellularLocation>
</comment>
<dbReference type="Pfam" id="PF01794">
    <property type="entry name" value="Ferric_reduct"/>
    <property type="match status" value="1"/>
</dbReference>
<sequence>MDITQWYGVALGALAALILIISNLYIRPPVFLLKHIFYPQIHPLIRGASKTTRFEAILIGSFLVGNVLCTTLGIKSSSDFVKRTALASVINIIPLFFGGRINTIGSFSGIKYEAYARIHRWIGRIAIAECIVHSTLAAASQKSFRSRSQISGLIATSIMATIYLSSTKFVRRHFYEAFAKLHLILAPLAIISIWLHIPSQEYLKPPKVYLLITFSLYGAVLASWFVHVTYRNFRRDTPLNVAEITSTNASTDVVTVQLKLSRPWRIRPGQFLYFRLLTARDFAFLQSHPFYICSWDSDTVDTVDTVSLLVEKRHGFTANLLPGGSQSEYSTMKAIVEGPFGGELRLESYGTVILFATGIGIAAQLPYIRHLLEGHQHREVTAQRIVLFWEIESEVHRYWVGDIMDDLLSMDVRFILRIKVFIKGNFIHSNRAGNVYYAPKANRNQPKRLKYHYYPFNAEVQVGKQIGKAKGKTIISLCTNSRTTDEIRAVVCQRVNEQVALEVLDFQPETRQSSGSYLSAVRDYLRSKRYAINNSRGNLRTV</sequence>
<evidence type="ECO:0000256" key="2">
    <source>
        <dbReference type="ARBA" id="ARBA00006278"/>
    </source>
</evidence>
<dbReference type="GO" id="GO:0005886">
    <property type="term" value="C:plasma membrane"/>
    <property type="evidence" value="ECO:0007669"/>
    <property type="project" value="TreeGrafter"/>
</dbReference>
<keyword evidence="6 10" id="KW-1133">Transmembrane helix</keyword>
<keyword evidence="8" id="KW-0406">Ion transport</keyword>
<dbReference type="PROSITE" id="PS51384">
    <property type="entry name" value="FAD_FR"/>
    <property type="match status" value="1"/>
</dbReference>
<evidence type="ECO:0000256" key="10">
    <source>
        <dbReference type="SAM" id="Phobius"/>
    </source>
</evidence>
<dbReference type="GO" id="GO:0006826">
    <property type="term" value="P:iron ion transport"/>
    <property type="evidence" value="ECO:0007669"/>
    <property type="project" value="TreeGrafter"/>
</dbReference>
<proteinExistence type="inferred from homology"/>
<dbReference type="InterPro" id="IPR051410">
    <property type="entry name" value="Ferric/Cupric_Reductase"/>
</dbReference>
<dbReference type="GO" id="GO:0000293">
    <property type="term" value="F:ferric-chelate reductase activity"/>
    <property type="evidence" value="ECO:0007669"/>
    <property type="project" value="UniProtKB-ARBA"/>
</dbReference>
<keyword evidence="4 10" id="KW-0812">Transmembrane</keyword>
<evidence type="ECO:0000256" key="1">
    <source>
        <dbReference type="ARBA" id="ARBA00004141"/>
    </source>
</evidence>
<dbReference type="AlphaFoldDB" id="A0A6A6DWA2"/>
<evidence type="ECO:0000313" key="12">
    <source>
        <dbReference type="EMBL" id="KAF2182632.1"/>
    </source>
</evidence>
<dbReference type="GO" id="GO:0015677">
    <property type="term" value="P:copper ion import"/>
    <property type="evidence" value="ECO:0007669"/>
    <property type="project" value="TreeGrafter"/>
</dbReference>
<dbReference type="SUPFAM" id="SSF52343">
    <property type="entry name" value="Ferredoxin reductase-like, C-terminal NADP-linked domain"/>
    <property type="match status" value="1"/>
</dbReference>
<evidence type="ECO:0000256" key="6">
    <source>
        <dbReference type="ARBA" id="ARBA00022989"/>
    </source>
</evidence>
<reference evidence="12" key="1">
    <citation type="journal article" date="2020" name="Stud. Mycol.">
        <title>101 Dothideomycetes genomes: a test case for predicting lifestyles and emergence of pathogens.</title>
        <authorList>
            <person name="Haridas S."/>
            <person name="Albert R."/>
            <person name="Binder M."/>
            <person name="Bloem J."/>
            <person name="Labutti K."/>
            <person name="Salamov A."/>
            <person name="Andreopoulos B."/>
            <person name="Baker S."/>
            <person name="Barry K."/>
            <person name="Bills G."/>
            <person name="Bluhm B."/>
            <person name="Cannon C."/>
            <person name="Castanera R."/>
            <person name="Culley D."/>
            <person name="Daum C."/>
            <person name="Ezra D."/>
            <person name="Gonzalez J."/>
            <person name="Henrissat B."/>
            <person name="Kuo A."/>
            <person name="Liang C."/>
            <person name="Lipzen A."/>
            <person name="Lutzoni F."/>
            <person name="Magnuson J."/>
            <person name="Mondo S."/>
            <person name="Nolan M."/>
            <person name="Ohm R."/>
            <person name="Pangilinan J."/>
            <person name="Park H.-J."/>
            <person name="Ramirez L."/>
            <person name="Alfaro M."/>
            <person name="Sun H."/>
            <person name="Tritt A."/>
            <person name="Yoshinaga Y."/>
            <person name="Zwiers L.-H."/>
            <person name="Turgeon B."/>
            <person name="Goodwin S."/>
            <person name="Spatafora J."/>
            <person name="Crous P."/>
            <person name="Grigoriev I."/>
        </authorList>
    </citation>
    <scope>NUCLEOTIDE SEQUENCE</scope>
    <source>
        <strain evidence="12">CBS 207.26</strain>
    </source>
</reference>
<feature type="transmembrane region" description="Helical" evidence="10">
    <location>
        <begin position="80"/>
        <end position="101"/>
    </location>
</feature>
<dbReference type="SFLD" id="SFLDS00052">
    <property type="entry name" value="Ferric_Reductase_Domain"/>
    <property type="match status" value="1"/>
</dbReference>
<dbReference type="PANTHER" id="PTHR32361">
    <property type="entry name" value="FERRIC/CUPRIC REDUCTASE TRANSMEMBRANE COMPONENT"/>
    <property type="match status" value="1"/>
</dbReference>
<feature type="transmembrane region" description="Helical" evidence="10">
    <location>
        <begin position="56"/>
        <end position="74"/>
    </location>
</feature>
<dbReference type="InterPro" id="IPR013112">
    <property type="entry name" value="FAD-bd_8"/>
</dbReference>
<organism evidence="12 13">
    <name type="scientific">Zopfia rhizophila CBS 207.26</name>
    <dbReference type="NCBI Taxonomy" id="1314779"/>
    <lineage>
        <taxon>Eukaryota</taxon>
        <taxon>Fungi</taxon>
        <taxon>Dikarya</taxon>
        <taxon>Ascomycota</taxon>
        <taxon>Pezizomycotina</taxon>
        <taxon>Dothideomycetes</taxon>
        <taxon>Dothideomycetes incertae sedis</taxon>
        <taxon>Zopfiaceae</taxon>
        <taxon>Zopfia</taxon>
    </lineage>
</organism>
<evidence type="ECO:0000256" key="3">
    <source>
        <dbReference type="ARBA" id="ARBA00022448"/>
    </source>
</evidence>
<dbReference type="InterPro" id="IPR013121">
    <property type="entry name" value="Fe_red_NAD-bd_6"/>
</dbReference>
<dbReference type="PANTHER" id="PTHR32361:SF26">
    <property type="entry name" value="FAD-BINDING 8 DOMAIN-CONTAINING PROTEIN-RELATED"/>
    <property type="match status" value="1"/>
</dbReference>
<keyword evidence="13" id="KW-1185">Reference proteome</keyword>
<dbReference type="InterPro" id="IPR039261">
    <property type="entry name" value="FNR_nucleotide-bd"/>
</dbReference>
<evidence type="ECO:0000256" key="9">
    <source>
        <dbReference type="ARBA" id="ARBA00023136"/>
    </source>
</evidence>
<name>A0A6A6DWA2_9PEZI</name>
<keyword evidence="7" id="KW-0560">Oxidoreductase</keyword>